<dbReference type="Gramene" id="PRQ53171">
    <property type="protein sequence ID" value="PRQ53171"/>
    <property type="gene ID" value="RchiOBHm_Chr2g0163541"/>
</dbReference>
<dbReference type="EMBL" id="PDCK01000041">
    <property type="protein sequence ID" value="PRQ45478.1"/>
    <property type="molecule type" value="Genomic_DNA"/>
</dbReference>
<dbReference type="GO" id="GO:0005737">
    <property type="term" value="C:cytoplasm"/>
    <property type="evidence" value="ECO:0007669"/>
    <property type="project" value="TreeGrafter"/>
</dbReference>
<gene>
    <name evidence="3" type="ORF">RchiOBHm_Chr2g0163541</name>
    <name evidence="2" type="ORF">RchiOBHm_Chr3g0491881</name>
</gene>
<evidence type="ECO:0000313" key="3">
    <source>
        <dbReference type="EMBL" id="PRQ53171.1"/>
    </source>
</evidence>
<dbReference type="EMBL" id="PDCK01000040">
    <property type="protein sequence ID" value="PRQ53171.1"/>
    <property type="molecule type" value="Genomic_DNA"/>
</dbReference>
<feature type="domain" description="YchF C-terminal" evidence="1">
    <location>
        <begin position="45"/>
        <end position="75"/>
    </location>
</feature>
<dbReference type="Gramene" id="PRQ45478">
    <property type="protein sequence ID" value="PRQ45478"/>
    <property type="gene ID" value="RchiOBHm_Chr3g0491881"/>
</dbReference>
<evidence type="ECO:0000259" key="1">
    <source>
        <dbReference type="Pfam" id="PF06071"/>
    </source>
</evidence>
<dbReference type="Pfam" id="PF06071">
    <property type="entry name" value="YchF-GTPase_C"/>
    <property type="match status" value="1"/>
</dbReference>
<dbReference type="GO" id="GO:0016887">
    <property type="term" value="F:ATP hydrolysis activity"/>
    <property type="evidence" value="ECO:0007669"/>
    <property type="project" value="TreeGrafter"/>
</dbReference>
<reference evidence="3 4" key="1">
    <citation type="journal article" date="2018" name="Nat. Genet.">
        <title>The Rosa genome provides new insights in the design of modern roses.</title>
        <authorList>
            <person name="Bendahmane M."/>
        </authorList>
    </citation>
    <scope>NUCLEOTIDE SEQUENCE [LARGE SCALE GENOMIC DNA]</scope>
    <source>
        <strain evidence="4">cv. Old Blush</strain>
    </source>
</reference>
<comment type="caution">
    <text evidence="3">The sequence shown here is derived from an EMBL/GenBank/DDBJ whole genome shotgun (WGS) entry which is preliminary data.</text>
</comment>
<dbReference type="PANTHER" id="PTHR23305:SF11">
    <property type="entry name" value="OBG-LIKE ATPASE 1"/>
    <property type="match status" value="1"/>
</dbReference>
<evidence type="ECO:0000313" key="2">
    <source>
        <dbReference type="EMBL" id="PRQ45478.1"/>
    </source>
</evidence>
<dbReference type="PANTHER" id="PTHR23305">
    <property type="entry name" value="OBG GTPASE FAMILY"/>
    <property type="match status" value="1"/>
</dbReference>
<dbReference type="STRING" id="74649.A0A2P6S3C9"/>
<evidence type="ECO:0000313" key="4">
    <source>
        <dbReference type="Proteomes" id="UP000238479"/>
    </source>
</evidence>
<protein>
    <submittedName>
        <fullName evidence="3">Putative Beta-grasp domain, TGS-like domain-containing protein</fullName>
    </submittedName>
</protein>
<sequence length="95" mass="11163">MILDLQLKAWLEDGKDIRLGDWKAADVEILNTFQLLTAKPVVYLVKCWQIRRLSKAPQAAGTIHTDFERGFICAEDSYEYLFKELSKYKWIILRL</sequence>
<dbReference type="InterPro" id="IPR012676">
    <property type="entry name" value="TGS-like"/>
</dbReference>
<keyword evidence="4" id="KW-1185">Reference proteome</keyword>
<dbReference type="InterPro" id="IPR013029">
    <property type="entry name" value="YchF_C"/>
</dbReference>
<dbReference type="Proteomes" id="UP000238479">
    <property type="component" value="Chromosome 3"/>
</dbReference>
<dbReference type="AlphaFoldDB" id="A0A2P6S3C9"/>
<dbReference type="Gene3D" id="3.10.20.30">
    <property type="match status" value="1"/>
</dbReference>
<accession>A0A2P6S3C9</accession>
<dbReference type="Proteomes" id="UP000238479">
    <property type="component" value="Chromosome 2"/>
</dbReference>
<dbReference type="InterPro" id="IPR012675">
    <property type="entry name" value="Beta-grasp_dom_sf"/>
</dbReference>
<name>A0A2P6S3C9_ROSCH</name>
<proteinExistence type="predicted"/>
<dbReference type="SUPFAM" id="SSF81271">
    <property type="entry name" value="TGS-like"/>
    <property type="match status" value="1"/>
</dbReference>
<organism evidence="3 4">
    <name type="scientific">Rosa chinensis</name>
    <name type="common">China rose</name>
    <dbReference type="NCBI Taxonomy" id="74649"/>
    <lineage>
        <taxon>Eukaryota</taxon>
        <taxon>Viridiplantae</taxon>
        <taxon>Streptophyta</taxon>
        <taxon>Embryophyta</taxon>
        <taxon>Tracheophyta</taxon>
        <taxon>Spermatophyta</taxon>
        <taxon>Magnoliopsida</taxon>
        <taxon>eudicotyledons</taxon>
        <taxon>Gunneridae</taxon>
        <taxon>Pentapetalae</taxon>
        <taxon>rosids</taxon>
        <taxon>fabids</taxon>
        <taxon>Rosales</taxon>
        <taxon>Rosaceae</taxon>
        <taxon>Rosoideae</taxon>
        <taxon>Rosoideae incertae sedis</taxon>
        <taxon>Rosa</taxon>
    </lineage>
</organism>